<name>A0A3A6PW81_9BACL</name>
<keyword evidence="1" id="KW-1003">Cell membrane</keyword>
<proteinExistence type="predicted"/>
<evidence type="ECO:0000256" key="3">
    <source>
        <dbReference type="ARBA" id="ARBA00022670"/>
    </source>
</evidence>
<sequence>MRISVLATRLAEGIVKEAPEFSTRVGRIRHTLVFLLNIVPILLLTTIIGLVTGRLAEMWTVLFSFAILRQVSGGLHMGTSEMCILVTTIGATVLSFAQFHLAALHTMTLASLILVVIFAPSRIEGRTLFPKKYFKYLKVAAAILVLSNFFIQSPAVAAAFLAQSLMLIRWKGGETR</sequence>
<dbReference type="GO" id="GO:0009372">
    <property type="term" value="P:quorum sensing"/>
    <property type="evidence" value="ECO:0007669"/>
    <property type="project" value="UniProtKB-KW"/>
</dbReference>
<protein>
    <submittedName>
        <fullName evidence="9">Accessory regulator AgrB</fullName>
    </submittedName>
</protein>
<feature type="transmembrane region" description="Helical" evidence="8">
    <location>
        <begin position="101"/>
        <end position="119"/>
    </location>
</feature>
<evidence type="ECO:0000256" key="2">
    <source>
        <dbReference type="ARBA" id="ARBA00022654"/>
    </source>
</evidence>
<dbReference type="GO" id="GO:0008233">
    <property type="term" value="F:peptidase activity"/>
    <property type="evidence" value="ECO:0007669"/>
    <property type="project" value="UniProtKB-KW"/>
</dbReference>
<accession>A0A3A6PW81</accession>
<keyword evidence="5" id="KW-0378">Hydrolase</keyword>
<dbReference type="RefSeq" id="WP_120107253.1">
    <property type="nucleotide sequence ID" value="NZ_QXQB01000001.1"/>
</dbReference>
<feature type="transmembrane region" description="Helical" evidence="8">
    <location>
        <begin position="32"/>
        <end position="53"/>
    </location>
</feature>
<reference evidence="9 10" key="1">
    <citation type="submission" date="2018-09" db="EMBL/GenBank/DDBJ databases">
        <title>Paenibacillus aracenensis nov. sp. isolated from a cave in southern Spain.</title>
        <authorList>
            <person name="Jurado V."/>
            <person name="Gutierrez-Patricio S."/>
            <person name="Gonzalez-Pimentel J.L."/>
            <person name="Miller A.Z."/>
            <person name="Laiz L."/>
            <person name="Saiz-Jimenez C."/>
        </authorList>
    </citation>
    <scope>NUCLEOTIDE SEQUENCE [LARGE SCALE GENOMIC DNA]</scope>
    <source>
        <strain evidence="9 10">JCM 19203</strain>
    </source>
</reference>
<feature type="transmembrane region" description="Helical" evidence="8">
    <location>
        <begin position="139"/>
        <end position="162"/>
    </location>
</feature>
<dbReference type="SMART" id="SM00793">
    <property type="entry name" value="AgrB"/>
    <property type="match status" value="1"/>
</dbReference>
<evidence type="ECO:0000256" key="4">
    <source>
        <dbReference type="ARBA" id="ARBA00022692"/>
    </source>
</evidence>
<keyword evidence="3" id="KW-0645">Protease</keyword>
<gene>
    <name evidence="9" type="ORF">D3P09_03535</name>
</gene>
<evidence type="ECO:0000256" key="8">
    <source>
        <dbReference type="SAM" id="Phobius"/>
    </source>
</evidence>
<evidence type="ECO:0000256" key="1">
    <source>
        <dbReference type="ARBA" id="ARBA00022475"/>
    </source>
</evidence>
<dbReference type="GO" id="GO:0006508">
    <property type="term" value="P:proteolysis"/>
    <property type="evidence" value="ECO:0007669"/>
    <property type="project" value="UniProtKB-KW"/>
</dbReference>
<dbReference type="AlphaFoldDB" id="A0A3A6PW81"/>
<evidence type="ECO:0000313" key="10">
    <source>
        <dbReference type="Proteomes" id="UP000267798"/>
    </source>
</evidence>
<dbReference type="InterPro" id="IPR006741">
    <property type="entry name" value="AgrB"/>
</dbReference>
<dbReference type="Proteomes" id="UP000267798">
    <property type="component" value="Unassembled WGS sequence"/>
</dbReference>
<evidence type="ECO:0000256" key="7">
    <source>
        <dbReference type="ARBA" id="ARBA00023136"/>
    </source>
</evidence>
<evidence type="ECO:0000256" key="6">
    <source>
        <dbReference type="ARBA" id="ARBA00022989"/>
    </source>
</evidence>
<dbReference type="OrthoDB" id="2666767at2"/>
<evidence type="ECO:0000256" key="5">
    <source>
        <dbReference type="ARBA" id="ARBA00022801"/>
    </source>
</evidence>
<keyword evidence="4 8" id="KW-0812">Transmembrane</keyword>
<evidence type="ECO:0000313" key="9">
    <source>
        <dbReference type="EMBL" id="RJX41091.1"/>
    </source>
</evidence>
<dbReference type="Pfam" id="PF04647">
    <property type="entry name" value="AgrB"/>
    <property type="match status" value="1"/>
</dbReference>
<keyword evidence="2" id="KW-0673">Quorum sensing</keyword>
<comment type="caution">
    <text evidence="9">The sequence shown here is derived from an EMBL/GenBank/DDBJ whole genome shotgun (WGS) entry which is preliminary data.</text>
</comment>
<keyword evidence="10" id="KW-1185">Reference proteome</keyword>
<dbReference type="EMBL" id="QXQB01000001">
    <property type="protein sequence ID" value="RJX41091.1"/>
    <property type="molecule type" value="Genomic_DNA"/>
</dbReference>
<keyword evidence="6 8" id="KW-1133">Transmembrane helix</keyword>
<keyword evidence="7 8" id="KW-0472">Membrane</keyword>
<organism evidence="9 10">
    <name type="scientific">Paenibacillus pinisoli</name>
    <dbReference type="NCBI Taxonomy" id="1276110"/>
    <lineage>
        <taxon>Bacteria</taxon>
        <taxon>Bacillati</taxon>
        <taxon>Bacillota</taxon>
        <taxon>Bacilli</taxon>
        <taxon>Bacillales</taxon>
        <taxon>Paenibacillaceae</taxon>
        <taxon>Paenibacillus</taxon>
    </lineage>
</organism>
<dbReference type="GO" id="GO:0016020">
    <property type="term" value="C:membrane"/>
    <property type="evidence" value="ECO:0007669"/>
    <property type="project" value="InterPro"/>
</dbReference>